<evidence type="ECO:0000313" key="2">
    <source>
        <dbReference type="Proteomes" id="UP000624041"/>
    </source>
</evidence>
<evidence type="ECO:0000313" key="1">
    <source>
        <dbReference type="EMBL" id="GGN64500.1"/>
    </source>
</evidence>
<sequence>MTPKQQMMIDYLDGKITNVEIIEAWDRQREQNKRYRDFLNKLCDTDDIVEVYDIVDEYKALERAE</sequence>
<dbReference type="EMBL" id="BMOS01000031">
    <property type="protein sequence ID" value="GGN64500.1"/>
    <property type="molecule type" value="Genomic_DNA"/>
</dbReference>
<comment type="caution">
    <text evidence="1">The sequence shown here is derived from an EMBL/GenBank/DDBJ whole genome shotgun (WGS) entry which is preliminary data.</text>
</comment>
<keyword evidence="2" id="KW-1185">Reference proteome</keyword>
<dbReference type="Proteomes" id="UP000624041">
    <property type="component" value="Unassembled WGS sequence"/>
</dbReference>
<gene>
    <name evidence="1" type="ORF">GCM10007971_32430</name>
</gene>
<accession>A0A918D4D1</accession>
<dbReference type="RefSeq" id="WP_188858884.1">
    <property type="nucleotide sequence ID" value="NZ_BMOS01000031.1"/>
</dbReference>
<reference evidence="1" key="2">
    <citation type="submission" date="2020-09" db="EMBL/GenBank/DDBJ databases">
        <authorList>
            <person name="Sun Q."/>
            <person name="Ohkuma M."/>
        </authorList>
    </citation>
    <scope>NUCLEOTIDE SEQUENCE</scope>
    <source>
        <strain evidence="1">JCM 17251</strain>
    </source>
</reference>
<proteinExistence type="predicted"/>
<protein>
    <submittedName>
        <fullName evidence="1">Uncharacterized protein</fullName>
    </submittedName>
</protein>
<organism evidence="1 2">
    <name type="scientific">Oceanobacillus indicireducens</name>
    <dbReference type="NCBI Taxonomy" id="1004261"/>
    <lineage>
        <taxon>Bacteria</taxon>
        <taxon>Bacillati</taxon>
        <taxon>Bacillota</taxon>
        <taxon>Bacilli</taxon>
        <taxon>Bacillales</taxon>
        <taxon>Bacillaceae</taxon>
        <taxon>Oceanobacillus</taxon>
    </lineage>
</organism>
<name>A0A918D4D1_9BACI</name>
<reference evidence="1" key="1">
    <citation type="journal article" date="2014" name="Int. J. Syst. Evol. Microbiol.">
        <title>Complete genome sequence of Corynebacterium casei LMG S-19264T (=DSM 44701T), isolated from a smear-ripened cheese.</title>
        <authorList>
            <consortium name="US DOE Joint Genome Institute (JGI-PGF)"/>
            <person name="Walter F."/>
            <person name="Albersmeier A."/>
            <person name="Kalinowski J."/>
            <person name="Ruckert C."/>
        </authorList>
    </citation>
    <scope>NUCLEOTIDE SEQUENCE</scope>
    <source>
        <strain evidence="1">JCM 17251</strain>
    </source>
</reference>
<dbReference type="AlphaFoldDB" id="A0A918D4D1"/>